<reference evidence="2" key="1">
    <citation type="submission" date="2015-04" db="EMBL/GenBank/DDBJ databases">
        <title>The genome sequence of the plant pathogenic Rhizarian Plasmodiophora brassicae reveals insights in its biotrophic life cycle and the origin of chitin synthesis.</title>
        <authorList>
            <person name="Schwelm A."/>
            <person name="Fogelqvist J."/>
            <person name="Knaust A."/>
            <person name="Julke S."/>
            <person name="Lilja T."/>
            <person name="Dhandapani V."/>
            <person name="Bonilla-Rosso G."/>
            <person name="Karlsson M."/>
            <person name="Shevchenko A."/>
            <person name="Choi S.R."/>
            <person name="Kim H.G."/>
            <person name="Park J.Y."/>
            <person name="Lim Y.P."/>
            <person name="Ludwig-Muller J."/>
            <person name="Dixelius C."/>
        </authorList>
    </citation>
    <scope>NUCLEOTIDE SEQUENCE</scope>
    <source>
        <tissue evidence="2">Potato root galls</tissue>
    </source>
</reference>
<dbReference type="InterPro" id="IPR045052">
    <property type="entry name" value="Copine"/>
</dbReference>
<organism evidence="2">
    <name type="scientific">Spongospora subterranea</name>
    <dbReference type="NCBI Taxonomy" id="70186"/>
    <lineage>
        <taxon>Eukaryota</taxon>
        <taxon>Sar</taxon>
        <taxon>Rhizaria</taxon>
        <taxon>Endomyxa</taxon>
        <taxon>Phytomyxea</taxon>
        <taxon>Plasmodiophorida</taxon>
        <taxon>Plasmodiophoridae</taxon>
        <taxon>Spongospora</taxon>
    </lineage>
</organism>
<dbReference type="Pfam" id="PF07002">
    <property type="entry name" value="Copine"/>
    <property type="match status" value="1"/>
</dbReference>
<proteinExistence type="predicted"/>
<protein>
    <recommendedName>
        <fullName evidence="1">Copine C-terminal domain-containing protein</fullName>
    </recommendedName>
</protein>
<dbReference type="PANTHER" id="PTHR10857">
    <property type="entry name" value="COPINE"/>
    <property type="match status" value="1"/>
</dbReference>
<evidence type="ECO:0000313" key="2">
    <source>
        <dbReference type="EMBL" id="CRZ03605.1"/>
    </source>
</evidence>
<evidence type="ECO:0000259" key="1">
    <source>
        <dbReference type="Pfam" id="PF07002"/>
    </source>
</evidence>
<dbReference type="InterPro" id="IPR036465">
    <property type="entry name" value="vWFA_dom_sf"/>
</dbReference>
<accession>A0A0H5QN39</accession>
<dbReference type="AlphaFoldDB" id="A0A0H5QN39"/>
<dbReference type="InterPro" id="IPR010734">
    <property type="entry name" value="Copine_C"/>
</dbReference>
<dbReference type="SUPFAM" id="SSF53300">
    <property type="entry name" value="vWA-like"/>
    <property type="match status" value="1"/>
</dbReference>
<name>A0A0H5QN39_9EUKA</name>
<dbReference type="PANTHER" id="PTHR10857:SF106">
    <property type="entry name" value="C2 DOMAIN-CONTAINING PROTEIN"/>
    <property type="match status" value="1"/>
</dbReference>
<dbReference type="GO" id="GO:0005544">
    <property type="term" value="F:calcium-dependent phospholipid binding"/>
    <property type="evidence" value="ECO:0007669"/>
    <property type="project" value="InterPro"/>
</dbReference>
<dbReference type="GO" id="GO:0071277">
    <property type="term" value="P:cellular response to calcium ion"/>
    <property type="evidence" value="ECO:0007669"/>
    <property type="project" value="TreeGrafter"/>
</dbReference>
<dbReference type="EMBL" id="HACM01003163">
    <property type="protein sequence ID" value="CRZ03605.1"/>
    <property type="molecule type" value="Transcribed_RNA"/>
</dbReference>
<sequence length="115" mass="12805">LFSVTFDDAVPEVHGINEIIKVYRKAFGKVQLSGDNSQRTTATRHLNIANLGPTMFSEMIDKAANLADDPFTENQHHYHILLIITDGVVNDRSLTIGKLSGLPYFQPIINQVDPD</sequence>
<dbReference type="GO" id="GO:0005886">
    <property type="term" value="C:plasma membrane"/>
    <property type="evidence" value="ECO:0007669"/>
    <property type="project" value="TreeGrafter"/>
</dbReference>
<feature type="domain" description="Copine C-terminal" evidence="1">
    <location>
        <begin position="47"/>
        <end position="96"/>
    </location>
</feature>
<feature type="non-terminal residue" evidence="2">
    <location>
        <position position="1"/>
    </location>
</feature>